<dbReference type="Proteomes" id="UP001152798">
    <property type="component" value="Chromosome 1"/>
</dbReference>
<feature type="signal peptide" evidence="1">
    <location>
        <begin position="1"/>
        <end position="21"/>
    </location>
</feature>
<name>A0A9P0EBX4_NEZVI</name>
<dbReference type="AlphaFoldDB" id="A0A9P0EBX4"/>
<gene>
    <name evidence="2" type="ORF">NEZAVI_LOCUS3143</name>
</gene>
<sequence>METMKKASLIFLLFYITHVQCTDDINVASSKTFGGKIQPLRPCTAWQCCPSFFQCCLKDGIWKCCRGPIPVSLTVPCN</sequence>
<dbReference type="EMBL" id="OV725077">
    <property type="protein sequence ID" value="CAH1392292.1"/>
    <property type="molecule type" value="Genomic_DNA"/>
</dbReference>
<evidence type="ECO:0000256" key="1">
    <source>
        <dbReference type="SAM" id="SignalP"/>
    </source>
</evidence>
<keyword evidence="1" id="KW-0732">Signal</keyword>
<reference evidence="2" key="1">
    <citation type="submission" date="2022-01" db="EMBL/GenBank/DDBJ databases">
        <authorList>
            <person name="King R."/>
        </authorList>
    </citation>
    <scope>NUCLEOTIDE SEQUENCE</scope>
</reference>
<proteinExistence type="predicted"/>
<organism evidence="2 3">
    <name type="scientific">Nezara viridula</name>
    <name type="common">Southern green stink bug</name>
    <name type="synonym">Cimex viridulus</name>
    <dbReference type="NCBI Taxonomy" id="85310"/>
    <lineage>
        <taxon>Eukaryota</taxon>
        <taxon>Metazoa</taxon>
        <taxon>Ecdysozoa</taxon>
        <taxon>Arthropoda</taxon>
        <taxon>Hexapoda</taxon>
        <taxon>Insecta</taxon>
        <taxon>Pterygota</taxon>
        <taxon>Neoptera</taxon>
        <taxon>Paraneoptera</taxon>
        <taxon>Hemiptera</taxon>
        <taxon>Heteroptera</taxon>
        <taxon>Panheteroptera</taxon>
        <taxon>Pentatomomorpha</taxon>
        <taxon>Pentatomoidea</taxon>
        <taxon>Pentatomidae</taxon>
        <taxon>Pentatominae</taxon>
        <taxon>Nezara</taxon>
    </lineage>
</organism>
<feature type="chain" id="PRO_5040189008" description="Neuropeptide" evidence="1">
    <location>
        <begin position="22"/>
        <end position="78"/>
    </location>
</feature>
<accession>A0A9P0EBX4</accession>
<protein>
    <recommendedName>
        <fullName evidence="4">Neuropeptide</fullName>
    </recommendedName>
</protein>
<evidence type="ECO:0008006" key="4">
    <source>
        <dbReference type="Google" id="ProtNLM"/>
    </source>
</evidence>
<evidence type="ECO:0000313" key="2">
    <source>
        <dbReference type="EMBL" id="CAH1392292.1"/>
    </source>
</evidence>
<keyword evidence="3" id="KW-1185">Reference proteome</keyword>
<evidence type="ECO:0000313" key="3">
    <source>
        <dbReference type="Proteomes" id="UP001152798"/>
    </source>
</evidence>